<dbReference type="RefSeq" id="WP_010035122.1">
    <property type="nucleotide sequence ID" value="NZ_CP025958.1"/>
</dbReference>
<proteinExistence type="predicted"/>
<dbReference type="KEGG" id="gog:C1280_24080"/>
<reference evidence="1 2" key="1">
    <citation type="submission" date="2018-01" db="EMBL/GenBank/DDBJ databases">
        <title>G. obscuriglobus.</title>
        <authorList>
            <person name="Franke J."/>
            <person name="Blomberg W."/>
            <person name="Selmecki A."/>
        </authorList>
    </citation>
    <scope>NUCLEOTIDE SEQUENCE [LARGE SCALE GENOMIC DNA]</scope>
    <source>
        <strain evidence="1 2">DSM 5831</strain>
    </source>
</reference>
<dbReference type="OrthoDB" id="9946374at2"/>
<dbReference type="EMBL" id="CP025958">
    <property type="protein sequence ID" value="AWM39777.1"/>
    <property type="molecule type" value="Genomic_DNA"/>
</dbReference>
<evidence type="ECO:0000313" key="2">
    <source>
        <dbReference type="Proteomes" id="UP000245802"/>
    </source>
</evidence>
<protein>
    <submittedName>
        <fullName evidence="1">Uncharacterized protein</fullName>
    </submittedName>
</protein>
<evidence type="ECO:0000313" key="1">
    <source>
        <dbReference type="EMBL" id="AWM39777.1"/>
    </source>
</evidence>
<organism evidence="1 2">
    <name type="scientific">Gemmata obscuriglobus</name>
    <dbReference type="NCBI Taxonomy" id="114"/>
    <lineage>
        <taxon>Bacteria</taxon>
        <taxon>Pseudomonadati</taxon>
        <taxon>Planctomycetota</taxon>
        <taxon>Planctomycetia</taxon>
        <taxon>Gemmatales</taxon>
        <taxon>Gemmataceae</taxon>
        <taxon>Gemmata</taxon>
    </lineage>
</organism>
<dbReference type="AlphaFoldDB" id="A0A2Z3H8C6"/>
<accession>A0A2Z3H8C6</accession>
<gene>
    <name evidence="1" type="ORF">C1280_24080</name>
</gene>
<name>A0A2Z3H8C6_9BACT</name>
<sequence>MSLAEYGYTLTTKDSNAEWDATDYKIIASGSGGGTFAPGNSQATIVYLVEYYYVERFLDVVLGKTVNPGTGLLRRSASAPEFDSLQGSTPEEHPYFYNFFAASAEVVPMGKPSEDVDGSPLWAKALVTVVFRPNNYLIVPDGEYTSTTEINRFVVKTQEGNADFQTSQGQFRFVTDPEHRPLEIQPAIVIANQRLTYIWKQVPVKVDVDGRPDLGKIPNLGTVLPLEGTINETVFDGYEPGTVLFSAYTPTLVMPQAATANNYYWEIAYALSVRDYGVSFTPVVPGEHVGWNYAYDPTRNQWDLYTDTGLVDGRPMYKYGELNDLFAVTW</sequence>
<dbReference type="Proteomes" id="UP000245802">
    <property type="component" value="Chromosome"/>
</dbReference>
<keyword evidence="2" id="KW-1185">Reference proteome</keyword>